<keyword evidence="5" id="KW-1185">Reference proteome</keyword>
<feature type="region of interest" description="Disordered" evidence="2">
    <location>
        <begin position="1100"/>
        <end position="1120"/>
    </location>
</feature>
<dbReference type="AlphaFoldDB" id="A0A1V8SR78"/>
<feature type="region of interest" description="Disordered" evidence="2">
    <location>
        <begin position="717"/>
        <end position="737"/>
    </location>
</feature>
<dbReference type="InterPro" id="IPR050563">
    <property type="entry name" value="4-hydroxybenzoyl-CoA_TE"/>
</dbReference>
<dbReference type="PANTHER" id="PTHR31793">
    <property type="entry name" value="4-HYDROXYBENZOYL-COA THIOESTERASE FAMILY MEMBER"/>
    <property type="match status" value="1"/>
</dbReference>
<organism evidence="4 5">
    <name type="scientific">Cryoendolithus antarcticus</name>
    <dbReference type="NCBI Taxonomy" id="1507870"/>
    <lineage>
        <taxon>Eukaryota</taxon>
        <taxon>Fungi</taxon>
        <taxon>Dikarya</taxon>
        <taxon>Ascomycota</taxon>
        <taxon>Pezizomycotina</taxon>
        <taxon>Dothideomycetes</taxon>
        <taxon>Dothideomycetidae</taxon>
        <taxon>Cladosporiales</taxon>
        <taxon>Cladosporiaceae</taxon>
        <taxon>Cryoendolithus</taxon>
    </lineage>
</organism>
<evidence type="ECO:0008006" key="6">
    <source>
        <dbReference type="Google" id="ProtNLM"/>
    </source>
</evidence>
<dbReference type="EMBL" id="NAJO01000030">
    <property type="protein sequence ID" value="OQO01580.1"/>
    <property type="molecule type" value="Genomic_DNA"/>
</dbReference>
<evidence type="ECO:0000313" key="5">
    <source>
        <dbReference type="Proteomes" id="UP000192596"/>
    </source>
</evidence>
<dbReference type="InParanoid" id="A0A1V8SR78"/>
<feature type="compositionally biased region" description="Gly residues" evidence="2">
    <location>
        <begin position="1205"/>
        <end position="1219"/>
    </location>
</feature>
<keyword evidence="3" id="KW-1133">Transmembrane helix</keyword>
<feature type="transmembrane region" description="Helical" evidence="3">
    <location>
        <begin position="426"/>
        <end position="451"/>
    </location>
</feature>
<dbReference type="Pfam" id="PF13279">
    <property type="entry name" value="4HBT_2"/>
    <property type="match status" value="1"/>
</dbReference>
<dbReference type="CDD" id="cd00586">
    <property type="entry name" value="4HBT"/>
    <property type="match status" value="1"/>
</dbReference>
<reference evidence="5" key="1">
    <citation type="submission" date="2017-03" db="EMBL/GenBank/DDBJ databases">
        <title>Genomes of endolithic fungi from Antarctica.</title>
        <authorList>
            <person name="Coleine C."/>
            <person name="Masonjones S."/>
            <person name="Stajich J.E."/>
        </authorList>
    </citation>
    <scope>NUCLEOTIDE SEQUENCE [LARGE SCALE GENOMIC DNA]</scope>
    <source>
        <strain evidence="5">CCFEE 5527</strain>
    </source>
</reference>
<evidence type="ECO:0000256" key="1">
    <source>
        <dbReference type="SAM" id="Coils"/>
    </source>
</evidence>
<proteinExistence type="predicted"/>
<protein>
    <recommendedName>
        <fullName evidence="6">Thioesterase domain-containing protein</fullName>
    </recommendedName>
</protein>
<feature type="compositionally biased region" description="Polar residues" evidence="2">
    <location>
        <begin position="617"/>
        <end position="629"/>
    </location>
</feature>
<gene>
    <name evidence="4" type="ORF">B0A48_12616</name>
</gene>
<evidence type="ECO:0000256" key="3">
    <source>
        <dbReference type="SAM" id="Phobius"/>
    </source>
</evidence>
<keyword evidence="1" id="KW-0175">Coiled coil</keyword>
<evidence type="ECO:0000256" key="2">
    <source>
        <dbReference type="SAM" id="MobiDB-lite"/>
    </source>
</evidence>
<dbReference type="GO" id="GO:0047617">
    <property type="term" value="F:fatty acyl-CoA hydrolase activity"/>
    <property type="evidence" value="ECO:0007669"/>
    <property type="project" value="TreeGrafter"/>
</dbReference>
<evidence type="ECO:0000313" key="4">
    <source>
        <dbReference type="EMBL" id="OQO01580.1"/>
    </source>
</evidence>
<feature type="region of interest" description="Disordered" evidence="2">
    <location>
        <begin position="1149"/>
        <end position="1238"/>
    </location>
</feature>
<sequence>MASLVRPLRRAAPQPCCIKLSLRHQSTSTPITAQLPPRWLSDLKARLGHCMTFGLNPSQTTHAAQILRTLSTDWRTLLAGSEGYLTSPERTSLYRWPVAWGDQDSMGHVNNVMYNRYAESGRVAWAQKYGKFVDPAHGETWRDLATPRGSVGMILRKITTEFKLPMKYPDHITVYHRLHAEPGEADDAFMLDVLILSELHQRPAARCYEDCALYDYKLGKKTTMLPWMTEVLRETWRLQEVAKKENNAKKGLPELGHNLVFARFMPSKGKAKSAPNQHDKRHESGLAAPGKRVTKQRSNGHLNGAPNGKPAQSAPTPSLPSPGLGSAAESSRQVKGAVTSAGVGSHVTDACAEDVESAQRDRTGSDASGDEGMSYTEPAAHNKFDLAPHVEVTTAAMTSKSAPTAGPAGVVSTILTYYPLRDAISILILLLSLPPTLVLVIQSLFASLTFVPPTVGISFSTLPNVKEMFNASGLGYPALATILLVDLLFYLCWLPFQKPLQNMFLDLSQTVIAISLSGAAASNGTPTSSIVTCSAIVCIVHMLRYRSIDLGALDYLRSVIHKLDIGVDLSLPSAFSSLFSRPEIEHTWFYTAVRTILGVHIVSQGVTTCIRRSLASANERTSSSNSTAKTDPEAAAGADTAQRTNSDSVQHSLPALNTDGRLPGPSASSRDAKGKDSSSKKKRKQANQVRSQQPLWAAIASTKVTFLKELEQKDAAEDAKDAARMQNDTHTNTTFTNTQSTNTDKIWISDVRDTEISFQLELATTSEQPGINDVEEGFEGSAGVDKTKPFFVRINSAIWTSVRISPRIADEESDQKWWDGKVFGLAPLSTYHCEIMATAGQRVLASINLITLAAPTAEQAATVPMQSTPQALRPSSPVTTLKQSLVQAEARLAEARNRAKKSKRDQKAANADVKREIATIRSKLESFTGTDDKQSRRIQQLTQAKETAETAITDLRQQLNTLGDLPTDEAADMERKRRDWQVAANIRNAKSKELAAAKSDRERELSHLKSELSVSDAKHEKLLSRRQQKEGELHHAEQKRKSEAHAKELHDQHRAQEMQRRQQQDHETRTMINSMIGEHAALSNKTMLCRQEAHAIQTADSAQSGYAGHSSPPTPESAALHNGHLAQANGYTNFFPGGYAGPTQSFQPQYQTVAPRGRSSSMLSQVSGFTDNNEEQPFEPRHHQTWSGQSHTLAGAPDTRKQSEGSGGSGSGSGSGSGTNGSTASNSPRPDATAKPFSPAAAMFSPVVQPSKMAVLGHAKDFGAVGDGR</sequence>
<keyword evidence="3" id="KW-0472">Membrane</keyword>
<feature type="region of interest" description="Disordered" evidence="2">
    <location>
        <begin position="617"/>
        <end position="694"/>
    </location>
</feature>
<feature type="compositionally biased region" description="Polar residues" evidence="2">
    <location>
        <begin position="1149"/>
        <end position="1171"/>
    </location>
</feature>
<feature type="compositionally biased region" description="Polar residues" evidence="2">
    <location>
        <begin position="641"/>
        <end position="651"/>
    </location>
</feature>
<dbReference type="InterPro" id="IPR029069">
    <property type="entry name" value="HotDog_dom_sf"/>
</dbReference>
<dbReference type="Gene3D" id="3.10.129.10">
    <property type="entry name" value="Hotdog Thioesterase"/>
    <property type="match status" value="1"/>
</dbReference>
<feature type="transmembrane region" description="Helical" evidence="3">
    <location>
        <begin position="471"/>
        <end position="491"/>
    </location>
</feature>
<accession>A0A1V8SR78</accession>
<feature type="region of interest" description="Disordered" evidence="2">
    <location>
        <begin position="993"/>
        <end position="1067"/>
    </location>
</feature>
<feature type="coiled-coil region" evidence="1">
    <location>
        <begin position="878"/>
        <end position="958"/>
    </location>
</feature>
<name>A0A1V8SR78_9PEZI</name>
<feature type="compositionally biased region" description="Basic and acidic residues" evidence="2">
    <location>
        <begin position="670"/>
        <end position="679"/>
    </location>
</feature>
<dbReference type="Proteomes" id="UP000192596">
    <property type="component" value="Unassembled WGS sequence"/>
</dbReference>
<feature type="compositionally biased region" description="Low complexity" evidence="2">
    <location>
        <begin position="728"/>
        <end position="737"/>
    </location>
</feature>
<dbReference type="SUPFAM" id="SSF54637">
    <property type="entry name" value="Thioesterase/thiol ester dehydrase-isomerase"/>
    <property type="match status" value="1"/>
</dbReference>
<dbReference type="PANTHER" id="PTHR31793:SF39">
    <property type="entry name" value="THIOESTERASE_THIOL ESTER DEHYDRASE-ISOMERASE"/>
    <property type="match status" value="1"/>
</dbReference>
<dbReference type="STRING" id="1507870.A0A1V8SR78"/>
<feature type="compositionally biased region" description="Low complexity" evidence="2">
    <location>
        <begin position="313"/>
        <end position="328"/>
    </location>
</feature>
<keyword evidence="3" id="KW-0812">Transmembrane</keyword>
<dbReference type="OrthoDB" id="5538558at2759"/>
<comment type="caution">
    <text evidence="4">The sequence shown here is derived from an EMBL/GenBank/DDBJ whole genome shotgun (WGS) entry which is preliminary data.</text>
</comment>
<feature type="region of interest" description="Disordered" evidence="2">
    <location>
        <begin position="268"/>
        <end position="374"/>
    </location>
</feature>